<keyword evidence="3" id="KW-1185">Reference proteome</keyword>
<proteinExistence type="inferred from homology"/>
<dbReference type="RefSeq" id="WP_171219343.1">
    <property type="nucleotide sequence ID" value="NZ_JABEPP010000004.1"/>
</dbReference>
<evidence type="ECO:0000256" key="1">
    <source>
        <dbReference type="ARBA" id="ARBA00005260"/>
    </source>
</evidence>
<comment type="caution">
    <text evidence="2">The sequence shown here is derived from an EMBL/GenBank/DDBJ whole genome shotgun (WGS) entry which is preliminary data.</text>
</comment>
<dbReference type="AlphaFoldDB" id="A0A849ICY4"/>
<dbReference type="GO" id="GO:0046872">
    <property type="term" value="F:metal ion binding"/>
    <property type="evidence" value="ECO:0007669"/>
    <property type="project" value="InterPro"/>
</dbReference>
<organism evidence="2 3">
    <name type="scientific">Enterovirga aerilata</name>
    <dbReference type="NCBI Taxonomy" id="2730920"/>
    <lineage>
        <taxon>Bacteria</taxon>
        <taxon>Pseudomonadati</taxon>
        <taxon>Pseudomonadota</taxon>
        <taxon>Alphaproteobacteria</taxon>
        <taxon>Hyphomicrobiales</taxon>
        <taxon>Methylobacteriaceae</taxon>
        <taxon>Enterovirga</taxon>
    </lineage>
</organism>
<dbReference type="Pfam" id="PF02583">
    <property type="entry name" value="Trns_repr_metal"/>
    <property type="match status" value="1"/>
</dbReference>
<reference evidence="2 3" key="1">
    <citation type="submission" date="2020-04" db="EMBL/GenBank/DDBJ databases">
        <title>Enterovirga sp. isolate from soil.</title>
        <authorList>
            <person name="Chea S."/>
            <person name="Kim D.-U."/>
        </authorList>
    </citation>
    <scope>NUCLEOTIDE SEQUENCE [LARGE SCALE GENOMIC DNA]</scope>
    <source>
        <strain evidence="2 3">DB1703</strain>
    </source>
</reference>
<protein>
    <submittedName>
        <fullName evidence="2">Metal-sensitive transcriptional regulator</fullName>
    </submittedName>
</protein>
<dbReference type="InterPro" id="IPR038390">
    <property type="entry name" value="Metal_Tscrpt_repr_sf"/>
</dbReference>
<accession>A0A849ICY4</accession>
<dbReference type="Gene3D" id="1.20.58.1000">
    <property type="entry name" value="Metal-sensitive repressor, helix protomer"/>
    <property type="match status" value="1"/>
</dbReference>
<dbReference type="GO" id="GO:0045892">
    <property type="term" value="P:negative regulation of DNA-templated transcription"/>
    <property type="evidence" value="ECO:0007669"/>
    <property type="project" value="UniProtKB-ARBA"/>
</dbReference>
<gene>
    <name evidence="2" type="ORF">HJG44_16065</name>
</gene>
<dbReference type="PANTHER" id="PTHR33677">
    <property type="entry name" value="TRANSCRIPTIONAL REPRESSOR FRMR-RELATED"/>
    <property type="match status" value="1"/>
</dbReference>
<dbReference type="InterPro" id="IPR003735">
    <property type="entry name" value="Metal_Tscrpt_repr"/>
</dbReference>
<evidence type="ECO:0000313" key="3">
    <source>
        <dbReference type="Proteomes" id="UP000564885"/>
    </source>
</evidence>
<dbReference type="EMBL" id="JABEPP010000004">
    <property type="protein sequence ID" value="NNM73900.1"/>
    <property type="molecule type" value="Genomic_DNA"/>
</dbReference>
<dbReference type="GO" id="GO:0003677">
    <property type="term" value="F:DNA binding"/>
    <property type="evidence" value="ECO:0007669"/>
    <property type="project" value="InterPro"/>
</dbReference>
<evidence type="ECO:0000313" key="2">
    <source>
        <dbReference type="EMBL" id="NNM73900.1"/>
    </source>
</evidence>
<sequence length="100" mass="11353">MAISEDDHGGISVEHERQLPRLRRIEGQVRGLQQMVTDKRYCIDIGHQIDAVIAALRRVQSDMVRDHIEALIQASVASDMPEKKRREFADEIATLMSRSG</sequence>
<comment type="similarity">
    <text evidence="1">Belongs to the FrmR/RcnR family.</text>
</comment>
<name>A0A849ICY4_9HYPH</name>
<dbReference type="CDD" id="cd10148">
    <property type="entry name" value="CsoR-like_DUF156"/>
    <property type="match status" value="1"/>
</dbReference>
<dbReference type="Proteomes" id="UP000564885">
    <property type="component" value="Unassembled WGS sequence"/>
</dbReference>